<proteinExistence type="predicted"/>
<protein>
    <submittedName>
        <fullName evidence="5">S-layer homology domain-containing protein</fullName>
    </submittedName>
</protein>
<dbReference type="PROSITE" id="PS51272">
    <property type="entry name" value="SLH"/>
    <property type="match status" value="3"/>
</dbReference>
<feature type="domain" description="SLH" evidence="4">
    <location>
        <begin position="88"/>
        <end position="143"/>
    </location>
</feature>
<dbReference type="InterPro" id="IPR029050">
    <property type="entry name" value="Immunoprotect_excell_Ig-like"/>
</dbReference>
<dbReference type="Pfam" id="PF00395">
    <property type="entry name" value="SLH"/>
    <property type="match status" value="3"/>
</dbReference>
<evidence type="ECO:0000259" key="4">
    <source>
        <dbReference type="PROSITE" id="PS51272"/>
    </source>
</evidence>
<name>A0ABZ2CN43_9BACI</name>
<dbReference type="Proteomes" id="UP001357223">
    <property type="component" value="Chromosome"/>
</dbReference>
<dbReference type="EMBL" id="CP137640">
    <property type="protein sequence ID" value="WVX84040.1"/>
    <property type="molecule type" value="Genomic_DNA"/>
</dbReference>
<feature type="domain" description="SLH" evidence="4">
    <location>
        <begin position="24"/>
        <end position="87"/>
    </location>
</feature>
<evidence type="ECO:0000256" key="3">
    <source>
        <dbReference type="SAM" id="Phobius"/>
    </source>
</evidence>
<sequence>MKKTINIVVILLILNLFIPISGLAVYSFTDVSNDYTFSDEVDYLSSKGIISGFPDGSFRANNTVTRAQAAIMIGRALGLDGKARDTQFTDVKSNVTGSGYIASAAERGIINGFPDESYRPYEPVNRGQMAIFINRAYTLTPGQTNINFSDVSVNMSAYQSILNVATNGIASGYPDNTYRPDQSVSRGQFSAFMARTLEPSYRRLSNEPQQTNPEPVEPEPTNTGNSRSHPAGIGETVHIKNYDWLDGHQKYEMELKEIISGDEAWQIVKKANMFNDPPEPGMKYVLAKFRIKIWELEKEPYDMNHAKFNAVSKNGVLYDQFAFIAGLKPALSTDLYEGAEYEGWTYFMVNENDEPLAVFNQGWDDETWFDISK</sequence>
<dbReference type="PANTHER" id="PTHR43308">
    <property type="entry name" value="OUTER MEMBRANE PROTEIN ALPHA-RELATED"/>
    <property type="match status" value="1"/>
</dbReference>
<reference evidence="5 6" key="1">
    <citation type="submission" date="2023-10" db="EMBL/GenBank/DDBJ databases">
        <title>Niallia locisalis sp.nov. isolated from a salt pond sample.</title>
        <authorList>
            <person name="Li X.-J."/>
            <person name="Dong L."/>
        </authorList>
    </citation>
    <scope>NUCLEOTIDE SEQUENCE [LARGE SCALE GENOMIC DNA]</scope>
    <source>
        <strain evidence="5 6">DSM 29761</strain>
    </source>
</reference>
<feature type="compositionally biased region" description="Low complexity" evidence="2">
    <location>
        <begin position="206"/>
        <end position="223"/>
    </location>
</feature>
<keyword evidence="3" id="KW-1133">Transmembrane helix</keyword>
<evidence type="ECO:0000313" key="5">
    <source>
        <dbReference type="EMBL" id="WVX84040.1"/>
    </source>
</evidence>
<organism evidence="5 6">
    <name type="scientific">Niallia oryzisoli</name>
    <dbReference type="NCBI Taxonomy" id="1737571"/>
    <lineage>
        <taxon>Bacteria</taxon>
        <taxon>Bacillati</taxon>
        <taxon>Bacillota</taxon>
        <taxon>Bacilli</taxon>
        <taxon>Bacillales</taxon>
        <taxon>Bacillaceae</taxon>
        <taxon>Niallia</taxon>
    </lineage>
</organism>
<evidence type="ECO:0000256" key="2">
    <source>
        <dbReference type="SAM" id="MobiDB-lite"/>
    </source>
</evidence>
<evidence type="ECO:0000256" key="1">
    <source>
        <dbReference type="ARBA" id="ARBA00022729"/>
    </source>
</evidence>
<keyword evidence="3" id="KW-0812">Transmembrane</keyword>
<dbReference type="Gene3D" id="2.60.40.1240">
    <property type="match status" value="1"/>
</dbReference>
<dbReference type="RefSeq" id="WP_338452912.1">
    <property type="nucleotide sequence ID" value="NZ_CP137640.1"/>
</dbReference>
<feature type="region of interest" description="Disordered" evidence="2">
    <location>
        <begin position="202"/>
        <end position="232"/>
    </location>
</feature>
<keyword evidence="3" id="KW-0472">Membrane</keyword>
<accession>A0ABZ2CN43</accession>
<dbReference type="InterPro" id="IPR051465">
    <property type="entry name" value="Cell_Envelope_Struct_Comp"/>
</dbReference>
<dbReference type="InterPro" id="IPR001119">
    <property type="entry name" value="SLH_dom"/>
</dbReference>
<feature type="transmembrane region" description="Helical" evidence="3">
    <location>
        <begin position="7"/>
        <end position="28"/>
    </location>
</feature>
<gene>
    <name evidence="5" type="ORF">R4Z09_14220</name>
</gene>
<evidence type="ECO:0000313" key="6">
    <source>
        <dbReference type="Proteomes" id="UP001357223"/>
    </source>
</evidence>
<keyword evidence="1" id="KW-0732">Signal</keyword>
<dbReference type="PANTHER" id="PTHR43308:SF5">
    <property type="entry name" value="S-LAYER PROTEIN _ PEPTIDOGLYCAN ENDO-BETA-N-ACETYLGLUCOSAMINIDASE"/>
    <property type="match status" value="1"/>
</dbReference>
<feature type="domain" description="SLH" evidence="4">
    <location>
        <begin position="144"/>
        <end position="207"/>
    </location>
</feature>
<keyword evidence="6" id="KW-1185">Reference proteome</keyword>